<keyword evidence="2" id="KW-1185">Reference proteome</keyword>
<evidence type="ECO:0000313" key="1">
    <source>
        <dbReference type="EMBL" id="MQM17574.1"/>
    </source>
</evidence>
<evidence type="ECO:0000313" key="2">
    <source>
        <dbReference type="Proteomes" id="UP000652761"/>
    </source>
</evidence>
<dbReference type="EMBL" id="NMUH01007628">
    <property type="protein sequence ID" value="MQM17574.1"/>
    <property type="molecule type" value="Genomic_DNA"/>
</dbReference>
<accession>A0A843XDQ0</accession>
<feature type="non-terminal residue" evidence="1">
    <location>
        <position position="1"/>
    </location>
</feature>
<comment type="caution">
    <text evidence="1">The sequence shown here is derived from an EMBL/GenBank/DDBJ whole genome shotgun (WGS) entry which is preliminary data.</text>
</comment>
<dbReference type="AlphaFoldDB" id="A0A843XDQ0"/>
<name>A0A843XDQ0_COLES</name>
<organism evidence="1 2">
    <name type="scientific">Colocasia esculenta</name>
    <name type="common">Wild taro</name>
    <name type="synonym">Arum esculentum</name>
    <dbReference type="NCBI Taxonomy" id="4460"/>
    <lineage>
        <taxon>Eukaryota</taxon>
        <taxon>Viridiplantae</taxon>
        <taxon>Streptophyta</taxon>
        <taxon>Embryophyta</taxon>
        <taxon>Tracheophyta</taxon>
        <taxon>Spermatophyta</taxon>
        <taxon>Magnoliopsida</taxon>
        <taxon>Liliopsida</taxon>
        <taxon>Araceae</taxon>
        <taxon>Aroideae</taxon>
        <taxon>Colocasieae</taxon>
        <taxon>Colocasia</taxon>
    </lineage>
</organism>
<reference evidence="1" key="1">
    <citation type="submission" date="2017-07" db="EMBL/GenBank/DDBJ databases">
        <title>Taro Niue Genome Assembly and Annotation.</title>
        <authorList>
            <person name="Atibalentja N."/>
            <person name="Keating K."/>
            <person name="Fields C.J."/>
        </authorList>
    </citation>
    <scope>NUCLEOTIDE SEQUENCE</scope>
    <source>
        <strain evidence="1">Niue_2</strain>
        <tissue evidence="1">Leaf</tissue>
    </source>
</reference>
<sequence length="281" mass="30225">GLEESKNNPSDKKVVISSGGSRFTKGEEVFVNKQLHRDAFQILSALRRPPQQSLVPGKPLVDAACPQYLGLSHSDLPGIGCALKSDTVPETPSDVPKLVNPDCEVELWMVNHSPSSSILYGEGPCKSPITNLGVDSTVKNFLHLGTSGIVSEASDAANGSGGRTCIKEPHGSHAEEKSMQDYMGLNSNALQNKEHGNNETCSQLHSDNMNPENAGFKGFHSLSASGLACAEAFPNINVDEKASELKTSPEEATIVDEYPSFDLGFELYYYKTSFGPSDHNR</sequence>
<dbReference type="Proteomes" id="UP000652761">
    <property type="component" value="Unassembled WGS sequence"/>
</dbReference>
<proteinExistence type="predicted"/>
<gene>
    <name evidence="1" type="ORF">Taro_050546</name>
</gene>
<protein>
    <submittedName>
        <fullName evidence="1">Uncharacterized protein</fullName>
    </submittedName>
</protein>